<dbReference type="Gene3D" id="1.10.287.370">
    <property type="match status" value="1"/>
</dbReference>
<dbReference type="InterPro" id="IPR004127">
    <property type="entry name" value="Prefoldin_subunit_alpha"/>
</dbReference>
<reference evidence="4" key="1">
    <citation type="journal article" date="2022" name="Int. J. Mol. Sci.">
        <title>Draft Genome of Tanacetum Coccineum: Genomic Comparison of Closely Related Tanacetum-Family Plants.</title>
        <authorList>
            <person name="Yamashiro T."/>
            <person name="Shiraishi A."/>
            <person name="Nakayama K."/>
            <person name="Satake H."/>
        </authorList>
    </citation>
    <scope>NUCLEOTIDE SEQUENCE</scope>
</reference>
<proteinExistence type="inferred from homology"/>
<dbReference type="Proteomes" id="UP001151760">
    <property type="component" value="Unassembled WGS sequence"/>
</dbReference>
<sequence>MASSSSAAVTTTTTQSEGGEVERRGIPGASFVKDVEAYLNQLGLDVNSTLNFLQERIVISAYALTYKYRKLTSVSVLVSNSDIGIVDNGKAKVPDIEKCLDVVATLQAKKDSGEDSDIGGNALNDFTMNGSITKREIRVMDRGRKGGEERNEKDSETLRGVKWEERKVGQERRGRERGGKKGGREEKREERIRRWKRGREERRRGKKQVEKERGRGNERRETIKEQKREKKRRKNEGENGGGGERKGRISGAKEERNGRGSARERRKERRRKGRGRKRKKRSGIANKREGGEETRSEEARRRDEVYVGTKGRGEGMKRREETGRKGEESKRKEEYEKKRREVDRSKREKRRRGGARRGNGNGSITKREIRVMDNKPLASSLLGLRALGKGSTYRRPLVLLTDFEVSEGIYSRARIDNTDSVCLWLGANVMLEYSCEEATSLLRNNLENAKASLEVLIGDLQFLRDQVTITQVTIARVYNWDVHQRRVRQASSSQDA</sequence>
<feature type="compositionally biased region" description="Basic and acidic residues" evidence="3">
    <location>
        <begin position="243"/>
        <end position="265"/>
    </location>
</feature>
<evidence type="ECO:0000256" key="2">
    <source>
        <dbReference type="ARBA" id="ARBA00023186"/>
    </source>
</evidence>
<feature type="region of interest" description="Disordered" evidence="3">
    <location>
        <begin position="1"/>
        <end position="23"/>
    </location>
</feature>
<feature type="compositionally biased region" description="Low complexity" evidence="3">
    <location>
        <begin position="1"/>
        <end position="16"/>
    </location>
</feature>
<name>A0ABQ4YBN5_9ASTR</name>
<evidence type="ECO:0000256" key="1">
    <source>
        <dbReference type="ARBA" id="ARBA00010048"/>
    </source>
</evidence>
<dbReference type="Pfam" id="PF02996">
    <property type="entry name" value="Prefoldin"/>
    <property type="match status" value="1"/>
</dbReference>
<dbReference type="PANTHER" id="PTHR12409">
    <property type="entry name" value="PREFOLDIN SUBUNIT 3"/>
    <property type="match status" value="1"/>
</dbReference>
<comment type="similarity">
    <text evidence="1">Belongs to the prefoldin subunit alpha family.</text>
</comment>
<feature type="compositionally biased region" description="Basic and acidic residues" evidence="3">
    <location>
        <begin position="137"/>
        <end position="228"/>
    </location>
</feature>
<dbReference type="PANTHER" id="PTHR12409:SF0">
    <property type="entry name" value="PREFOLDIN SUBUNIT 3"/>
    <property type="match status" value="1"/>
</dbReference>
<feature type="region of interest" description="Disordered" evidence="3">
    <location>
        <begin position="137"/>
        <end position="366"/>
    </location>
</feature>
<feature type="compositionally biased region" description="Basic and acidic residues" evidence="3">
    <location>
        <begin position="286"/>
        <end position="346"/>
    </location>
</feature>
<reference evidence="4" key="2">
    <citation type="submission" date="2022-01" db="EMBL/GenBank/DDBJ databases">
        <authorList>
            <person name="Yamashiro T."/>
            <person name="Shiraishi A."/>
            <person name="Satake H."/>
            <person name="Nakayama K."/>
        </authorList>
    </citation>
    <scope>NUCLEOTIDE SEQUENCE</scope>
</reference>
<keyword evidence="5" id="KW-1185">Reference proteome</keyword>
<feature type="compositionally biased region" description="Basic residues" evidence="3">
    <location>
        <begin position="266"/>
        <end position="282"/>
    </location>
</feature>
<dbReference type="InterPro" id="IPR009053">
    <property type="entry name" value="Prefoldin"/>
</dbReference>
<dbReference type="EMBL" id="BQNB010010277">
    <property type="protein sequence ID" value="GJS75073.1"/>
    <property type="molecule type" value="Genomic_DNA"/>
</dbReference>
<dbReference type="SUPFAM" id="SSF46579">
    <property type="entry name" value="Prefoldin"/>
    <property type="match status" value="1"/>
</dbReference>
<comment type="caution">
    <text evidence="4">The sequence shown here is derived from an EMBL/GenBank/DDBJ whole genome shotgun (WGS) entry which is preliminary data.</text>
</comment>
<protein>
    <submittedName>
        <fullName evidence="4">Probable prefoldin subunit 3</fullName>
    </submittedName>
</protein>
<dbReference type="CDD" id="cd23156">
    <property type="entry name" value="Prefoldin_3"/>
    <property type="match status" value="1"/>
</dbReference>
<evidence type="ECO:0000313" key="5">
    <source>
        <dbReference type="Proteomes" id="UP001151760"/>
    </source>
</evidence>
<accession>A0ABQ4YBN5</accession>
<gene>
    <name evidence="4" type="ORF">Tco_0724954</name>
</gene>
<dbReference type="InterPro" id="IPR016655">
    <property type="entry name" value="PFD3"/>
</dbReference>
<organism evidence="4 5">
    <name type="scientific">Tanacetum coccineum</name>
    <dbReference type="NCBI Taxonomy" id="301880"/>
    <lineage>
        <taxon>Eukaryota</taxon>
        <taxon>Viridiplantae</taxon>
        <taxon>Streptophyta</taxon>
        <taxon>Embryophyta</taxon>
        <taxon>Tracheophyta</taxon>
        <taxon>Spermatophyta</taxon>
        <taxon>Magnoliopsida</taxon>
        <taxon>eudicotyledons</taxon>
        <taxon>Gunneridae</taxon>
        <taxon>Pentapetalae</taxon>
        <taxon>asterids</taxon>
        <taxon>campanulids</taxon>
        <taxon>Asterales</taxon>
        <taxon>Asteraceae</taxon>
        <taxon>Asteroideae</taxon>
        <taxon>Anthemideae</taxon>
        <taxon>Anthemidinae</taxon>
        <taxon>Tanacetum</taxon>
    </lineage>
</organism>
<evidence type="ECO:0000256" key="3">
    <source>
        <dbReference type="SAM" id="MobiDB-lite"/>
    </source>
</evidence>
<evidence type="ECO:0000313" key="4">
    <source>
        <dbReference type="EMBL" id="GJS75073.1"/>
    </source>
</evidence>
<keyword evidence="2" id="KW-0143">Chaperone</keyword>